<dbReference type="CDD" id="cd16927">
    <property type="entry name" value="HATPase_Hsp90-like"/>
    <property type="match status" value="1"/>
</dbReference>
<sequence>MTEPETSPDTPNEASRHEAAPGESRAFAADVARLLHMMVHSVYSDRDVFLRELISNAADACERLRYEAIANPDLLGDDPKPRITLAIDADARRLTLEDNGIGMSRPELIEALGTIAHSGTKAFLERLDAAQGDTANLIGQFGVGFYSAFMVADKVDVISRRAGSDEAWQWSSDGKGTYTVTPVELAEAPARGTRVVLHLMADATSYTERFKLQRIIKDQSGHVPVPITLIDKPGGEASEVTDGAALWTKPKSEITAEEYTDFYRSAAGQFDTPALTIHVHAEGRQEYSLLAFVPSVKPFDLSDPERKGRLKLYVKRVFITDDAEIVPRYLRFVRGLVDSTDLPLNVSREMIQESPILAAIRKSVTGRVLSELEKLAGRDETAYADVWANFGAVLKEGLCEDFERREALLGLARFKTTASGEGWRSLKDYAGALRENQTAIYYIAGDDADRLAASPHLEGFRARGIEVLLLSDSVDSFWVTLGPDFEGKPFKSVTQGAADLAAIPLLDASAPTAPEVPPAVADLLAFIKTTLGDDVADVRASDRLTDSAVCLVASEAGLDRQLEKILSSAGRLGAAAKPILEVNPRHDLIVRLAGLGETDAGFRADVAHLLLDEARILDGERPGDAKSYAARLGRVIGRSLGASTS</sequence>
<dbReference type="InterPro" id="IPR036890">
    <property type="entry name" value="HATPase_C_sf"/>
</dbReference>
<gene>
    <name evidence="7 11" type="primary">htpG</name>
    <name evidence="11" type="ORF">F1193_07195</name>
</gene>
<dbReference type="FunFam" id="3.30.565.10:FF:000357">
    <property type="entry name" value="Heat shock protein HSP 90-beta"/>
    <property type="match status" value="1"/>
</dbReference>
<dbReference type="GO" id="GO:0140662">
    <property type="term" value="F:ATP-dependent protein folding chaperone"/>
    <property type="evidence" value="ECO:0007669"/>
    <property type="project" value="InterPro"/>
</dbReference>
<dbReference type="GO" id="GO:0016887">
    <property type="term" value="F:ATP hydrolysis activity"/>
    <property type="evidence" value="ECO:0007669"/>
    <property type="project" value="InterPro"/>
</dbReference>
<keyword evidence="2 7" id="KW-0963">Cytoplasm</keyword>
<keyword evidence="6 7" id="KW-0143">Chaperone</keyword>
<dbReference type="InterPro" id="IPR020568">
    <property type="entry name" value="Ribosomal_Su5_D2-typ_SF"/>
</dbReference>
<proteinExistence type="inferred from homology"/>
<feature type="compositionally biased region" description="Polar residues" evidence="9">
    <location>
        <begin position="1"/>
        <end position="13"/>
    </location>
</feature>
<evidence type="ECO:0000259" key="10">
    <source>
        <dbReference type="SMART" id="SM00387"/>
    </source>
</evidence>
<dbReference type="InterPro" id="IPR037196">
    <property type="entry name" value="HSP90_C"/>
</dbReference>
<feature type="binding site" evidence="8">
    <location>
        <begin position="118"/>
        <end position="119"/>
    </location>
    <ligand>
        <name>ATP</name>
        <dbReference type="ChEBI" id="CHEBI:30616"/>
    </ligand>
</feature>
<feature type="domain" description="Histidine kinase/HSP90-like ATPase" evidence="10">
    <location>
        <begin position="45"/>
        <end position="203"/>
    </location>
</feature>
<feature type="binding site" evidence="8">
    <location>
        <position position="98"/>
    </location>
    <ligand>
        <name>ATP</name>
        <dbReference type="ChEBI" id="CHEBI:30616"/>
    </ligand>
</feature>
<dbReference type="OrthoDB" id="9802640at2"/>
<organism evidence="11 12">
    <name type="scientific">Blastochloris sulfoviridis</name>
    <dbReference type="NCBI Taxonomy" id="50712"/>
    <lineage>
        <taxon>Bacteria</taxon>
        <taxon>Pseudomonadati</taxon>
        <taxon>Pseudomonadota</taxon>
        <taxon>Alphaproteobacteria</taxon>
        <taxon>Hyphomicrobiales</taxon>
        <taxon>Blastochloridaceae</taxon>
        <taxon>Blastochloris</taxon>
    </lineage>
</organism>
<dbReference type="GO" id="GO:0051082">
    <property type="term" value="F:unfolded protein binding"/>
    <property type="evidence" value="ECO:0007669"/>
    <property type="project" value="UniProtKB-UniRule"/>
</dbReference>
<comment type="caution">
    <text evidence="11">The sequence shown here is derived from an EMBL/GenBank/DDBJ whole genome shotgun (WGS) entry which is preliminary data.</text>
</comment>
<comment type="subunit">
    <text evidence="7">Homodimer.</text>
</comment>
<dbReference type="Gene3D" id="3.30.230.80">
    <property type="match status" value="1"/>
</dbReference>
<feature type="binding site" evidence="8">
    <location>
        <position position="103"/>
    </location>
    <ligand>
        <name>ATP</name>
        <dbReference type="ChEBI" id="CHEBI:30616"/>
    </ligand>
</feature>
<feature type="region of interest" description="A; substrate-binding" evidence="7">
    <location>
        <begin position="1"/>
        <end position="348"/>
    </location>
</feature>
<protein>
    <recommendedName>
        <fullName evidence="7">Chaperone protein HtpG</fullName>
    </recommendedName>
    <alternativeName>
        <fullName evidence="7">Heat shock protein HtpG</fullName>
    </alternativeName>
    <alternativeName>
        <fullName evidence="7">High temperature protein G</fullName>
    </alternativeName>
</protein>
<feature type="binding site" evidence="8">
    <location>
        <begin position="140"/>
        <end position="145"/>
    </location>
    <ligand>
        <name>ATP</name>
        <dbReference type="ChEBI" id="CHEBI:30616"/>
    </ligand>
</feature>
<dbReference type="NCBIfam" id="NF003555">
    <property type="entry name" value="PRK05218.1"/>
    <property type="match status" value="1"/>
</dbReference>
<dbReference type="SUPFAM" id="SSF55874">
    <property type="entry name" value="ATPase domain of HSP90 chaperone/DNA topoisomerase II/histidine kinase"/>
    <property type="match status" value="1"/>
</dbReference>
<keyword evidence="4 7" id="KW-0067">ATP-binding</keyword>
<evidence type="ECO:0000256" key="7">
    <source>
        <dbReference type="HAMAP-Rule" id="MF_00505"/>
    </source>
</evidence>
<evidence type="ECO:0000256" key="5">
    <source>
        <dbReference type="ARBA" id="ARBA00023016"/>
    </source>
</evidence>
<dbReference type="Proteomes" id="UP000323886">
    <property type="component" value="Unassembled WGS sequence"/>
</dbReference>
<dbReference type="GO" id="GO:0005524">
    <property type="term" value="F:ATP binding"/>
    <property type="evidence" value="ECO:0007669"/>
    <property type="project" value="UniProtKB-UniRule"/>
</dbReference>
<dbReference type="SMART" id="SM00387">
    <property type="entry name" value="HATPase_c"/>
    <property type="match status" value="1"/>
</dbReference>
<dbReference type="RefSeq" id="WP_150097003.1">
    <property type="nucleotide sequence ID" value="NZ_VWPL01000009.1"/>
</dbReference>
<dbReference type="PRINTS" id="PR00775">
    <property type="entry name" value="HEATSHOCK90"/>
</dbReference>
<feature type="binding site" evidence="8">
    <location>
        <position position="348"/>
    </location>
    <ligand>
        <name>ATP</name>
        <dbReference type="ChEBI" id="CHEBI:30616"/>
    </ligand>
</feature>
<comment type="similarity">
    <text evidence="1 7">Belongs to the heat shock protein 90 family.</text>
</comment>
<evidence type="ECO:0000256" key="4">
    <source>
        <dbReference type="ARBA" id="ARBA00022840"/>
    </source>
</evidence>
<keyword evidence="3 7" id="KW-0547">Nucleotide-binding</keyword>
<dbReference type="InterPro" id="IPR020575">
    <property type="entry name" value="Hsp90_N"/>
</dbReference>
<dbReference type="HAMAP" id="MF_00505">
    <property type="entry name" value="HSP90"/>
    <property type="match status" value="1"/>
</dbReference>
<dbReference type="Pfam" id="PF13589">
    <property type="entry name" value="HATPase_c_3"/>
    <property type="match status" value="1"/>
</dbReference>
<feature type="binding site" evidence="8">
    <location>
        <position position="193"/>
    </location>
    <ligand>
        <name>ATP</name>
        <dbReference type="ChEBI" id="CHEBI:30616"/>
    </ligand>
</feature>
<comment type="subcellular location">
    <subcellularLocation>
        <location evidence="7">Cytoplasm</location>
    </subcellularLocation>
</comment>
<evidence type="ECO:0000313" key="11">
    <source>
        <dbReference type="EMBL" id="KAA5602146.1"/>
    </source>
</evidence>
<dbReference type="Gene3D" id="3.30.565.10">
    <property type="entry name" value="Histidine kinase-like ATPase, C-terminal domain"/>
    <property type="match status" value="1"/>
</dbReference>
<evidence type="ECO:0000256" key="3">
    <source>
        <dbReference type="ARBA" id="ARBA00022741"/>
    </source>
</evidence>
<name>A0A5M6I1R9_9HYPH</name>
<feature type="binding site" evidence="8">
    <location>
        <position position="56"/>
    </location>
    <ligand>
        <name>ATP</name>
        <dbReference type="ChEBI" id="CHEBI:30616"/>
    </ligand>
</feature>
<feature type="region of interest" description="Disordered" evidence="9">
    <location>
        <begin position="1"/>
        <end position="23"/>
    </location>
</feature>
<dbReference type="Pfam" id="PF00183">
    <property type="entry name" value="HSP90"/>
    <property type="match status" value="1"/>
</dbReference>
<reference evidence="11 12" key="1">
    <citation type="submission" date="2019-09" db="EMBL/GenBank/DDBJ databases">
        <title>Draft Whole-Genome sequence of Blastochloris sulfoviridis DSM 729.</title>
        <authorList>
            <person name="Meyer T.E."/>
            <person name="Kyndt J.A."/>
        </authorList>
    </citation>
    <scope>NUCLEOTIDE SEQUENCE [LARGE SCALE GENOMIC DNA]</scope>
    <source>
        <strain evidence="11 12">DSM 729</strain>
    </source>
</reference>
<dbReference type="EMBL" id="VWPL01000009">
    <property type="protein sequence ID" value="KAA5602146.1"/>
    <property type="molecule type" value="Genomic_DNA"/>
</dbReference>
<dbReference type="Gene3D" id="3.40.50.11260">
    <property type="match status" value="1"/>
</dbReference>
<comment type="function">
    <text evidence="7">Molecular chaperone. Has ATPase activity.</text>
</comment>
<dbReference type="PROSITE" id="PS00298">
    <property type="entry name" value="HSP90"/>
    <property type="match status" value="1"/>
</dbReference>
<accession>A0A5M6I1R9</accession>
<dbReference type="GO" id="GO:0005737">
    <property type="term" value="C:cytoplasm"/>
    <property type="evidence" value="ECO:0007669"/>
    <property type="project" value="UniProtKB-SubCell"/>
</dbReference>
<dbReference type="AlphaFoldDB" id="A0A5M6I1R9"/>
<dbReference type="SUPFAM" id="SSF110942">
    <property type="entry name" value="HSP90 C-terminal domain"/>
    <property type="match status" value="1"/>
</dbReference>
<feature type="region of interest" description="B" evidence="7">
    <location>
        <begin position="349"/>
        <end position="564"/>
    </location>
</feature>
<evidence type="ECO:0000256" key="8">
    <source>
        <dbReference type="PIRSR" id="PIRSR002583-1"/>
    </source>
</evidence>
<evidence type="ECO:0000256" key="9">
    <source>
        <dbReference type="SAM" id="MobiDB-lite"/>
    </source>
</evidence>
<feature type="binding site" evidence="8">
    <location>
        <position position="52"/>
    </location>
    <ligand>
        <name>ATP</name>
        <dbReference type="ChEBI" id="CHEBI:30616"/>
    </ligand>
</feature>
<evidence type="ECO:0000256" key="6">
    <source>
        <dbReference type="ARBA" id="ARBA00023186"/>
    </source>
</evidence>
<keyword evidence="5 7" id="KW-0346">Stress response</keyword>
<keyword evidence="12" id="KW-1185">Reference proteome</keyword>
<dbReference type="Gene3D" id="1.20.120.790">
    <property type="entry name" value="Heat shock protein 90, C-terminal domain"/>
    <property type="match status" value="1"/>
</dbReference>
<dbReference type="PANTHER" id="PTHR11528">
    <property type="entry name" value="HEAT SHOCK PROTEIN 90 FAMILY MEMBER"/>
    <property type="match status" value="1"/>
</dbReference>
<evidence type="ECO:0000256" key="2">
    <source>
        <dbReference type="ARBA" id="ARBA00022490"/>
    </source>
</evidence>
<dbReference type="PIRSF" id="PIRSF002583">
    <property type="entry name" value="Hsp90"/>
    <property type="match status" value="1"/>
</dbReference>
<feature type="region of interest" description="C" evidence="7">
    <location>
        <begin position="565"/>
        <end position="645"/>
    </location>
</feature>
<dbReference type="SUPFAM" id="SSF54211">
    <property type="entry name" value="Ribosomal protein S5 domain 2-like"/>
    <property type="match status" value="1"/>
</dbReference>
<evidence type="ECO:0000256" key="1">
    <source>
        <dbReference type="ARBA" id="ARBA00008239"/>
    </source>
</evidence>
<dbReference type="InterPro" id="IPR003594">
    <property type="entry name" value="HATPase_dom"/>
</dbReference>
<dbReference type="InterPro" id="IPR001404">
    <property type="entry name" value="Hsp90_fam"/>
</dbReference>
<dbReference type="InterPro" id="IPR019805">
    <property type="entry name" value="Heat_shock_protein_90_CS"/>
</dbReference>
<evidence type="ECO:0000313" key="12">
    <source>
        <dbReference type="Proteomes" id="UP000323886"/>
    </source>
</evidence>